<dbReference type="Proteomes" id="UP001642487">
    <property type="component" value="Chromosome 9"/>
</dbReference>
<name>A0ABP0ZAI7_9ROSI</name>
<gene>
    <name evidence="2" type="ORF">CITCOLO1_LOCUS21518</name>
</gene>
<dbReference type="EMBL" id="OZ021743">
    <property type="protein sequence ID" value="CAK9329082.1"/>
    <property type="molecule type" value="Genomic_DNA"/>
</dbReference>
<evidence type="ECO:0000256" key="1">
    <source>
        <dbReference type="SAM" id="MobiDB-lite"/>
    </source>
</evidence>
<accession>A0ABP0ZAI7</accession>
<evidence type="ECO:0000313" key="2">
    <source>
        <dbReference type="EMBL" id="CAK9329082.1"/>
    </source>
</evidence>
<organism evidence="2 3">
    <name type="scientific">Citrullus colocynthis</name>
    <name type="common">colocynth</name>
    <dbReference type="NCBI Taxonomy" id="252529"/>
    <lineage>
        <taxon>Eukaryota</taxon>
        <taxon>Viridiplantae</taxon>
        <taxon>Streptophyta</taxon>
        <taxon>Embryophyta</taxon>
        <taxon>Tracheophyta</taxon>
        <taxon>Spermatophyta</taxon>
        <taxon>Magnoliopsida</taxon>
        <taxon>eudicotyledons</taxon>
        <taxon>Gunneridae</taxon>
        <taxon>Pentapetalae</taxon>
        <taxon>rosids</taxon>
        <taxon>fabids</taxon>
        <taxon>Cucurbitales</taxon>
        <taxon>Cucurbitaceae</taxon>
        <taxon>Benincaseae</taxon>
        <taxon>Citrullus</taxon>
    </lineage>
</organism>
<proteinExistence type="predicted"/>
<sequence length="75" mass="8418">MGSRKFRDRDSEFPSRSLVEAGPWDEDDRTVKTRRADRHGGACLVRCQLGVESNWFRDLSGIDGVDTLAFGEAES</sequence>
<feature type="compositionally biased region" description="Basic and acidic residues" evidence="1">
    <location>
        <begin position="1"/>
        <end position="13"/>
    </location>
</feature>
<feature type="region of interest" description="Disordered" evidence="1">
    <location>
        <begin position="1"/>
        <end position="24"/>
    </location>
</feature>
<keyword evidence="3" id="KW-1185">Reference proteome</keyword>
<evidence type="ECO:0000313" key="3">
    <source>
        <dbReference type="Proteomes" id="UP001642487"/>
    </source>
</evidence>
<reference evidence="2 3" key="1">
    <citation type="submission" date="2024-03" db="EMBL/GenBank/DDBJ databases">
        <authorList>
            <person name="Gkanogiannis A."/>
            <person name="Becerra Lopez-Lavalle L."/>
        </authorList>
    </citation>
    <scope>NUCLEOTIDE SEQUENCE [LARGE SCALE GENOMIC DNA]</scope>
</reference>
<protein>
    <submittedName>
        <fullName evidence="2">Uncharacterized protein</fullName>
    </submittedName>
</protein>